<keyword evidence="2" id="KW-0812">Transmembrane</keyword>
<feature type="compositionally biased region" description="Low complexity" evidence="1">
    <location>
        <begin position="298"/>
        <end position="310"/>
    </location>
</feature>
<feature type="compositionally biased region" description="Low complexity" evidence="1">
    <location>
        <begin position="412"/>
        <end position="421"/>
    </location>
</feature>
<feature type="compositionally biased region" description="Basic and acidic residues" evidence="1">
    <location>
        <begin position="331"/>
        <end position="360"/>
    </location>
</feature>
<dbReference type="Gene3D" id="1.10.510.10">
    <property type="entry name" value="Transferase(Phosphotransferase) domain 1"/>
    <property type="match status" value="1"/>
</dbReference>
<name>A0ABV9ZAF8_9PSEU</name>
<feature type="transmembrane region" description="Helical" evidence="2">
    <location>
        <begin position="237"/>
        <end position="258"/>
    </location>
</feature>
<comment type="caution">
    <text evidence="3">The sequence shown here is derived from an EMBL/GenBank/DDBJ whole genome shotgun (WGS) entry which is preliminary data.</text>
</comment>
<feature type="compositionally biased region" description="Gly residues" evidence="1">
    <location>
        <begin position="401"/>
        <end position="411"/>
    </location>
</feature>
<organism evidence="3 4">
    <name type="scientific">Actinomycetospora rhizophila</name>
    <dbReference type="NCBI Taxonomy" id="1416876"/>
    <lineage>
        <taxon>Bacteria</taxon>
        <taxon>Bacillati</taxon>
        <taxon>Actinomycetota</taxon>
        <taxon>Actinomycetes</taxon>
        <taxon>Pseudonocardiales</taxon>
        <taxon>Pseudonocardiaceae</taxon>
        <taxon>Actinomycetospora</taxon>
    </lineage>
</organism>
<reference evidence="4" key="1">
    <citation type="journal article" date="2019" name="Int. J. Syst. Evol. Microbiol.">
        <title>The Global Catalogue of Microorganisms (GCM) 10K type strain sequencing project: providing services to taxonomists for standard genome sequencing and annotation.</title>
        <authorList>
            <consortium name="The Broad Institute Genomics Platform"/>
            <consortium name="The Broad Institute Genome Sequencing Center for Infectious Disease"/>
            <person name="Wu L."/>
            <person name="Ma J."/>
        </authorList>
    </citation>
    <scope>NUCLEOTIDE SEQUENCE [LARGE SCALE GENOMIC DNA]</scope>
    <source>
        <strain evidence="4">XZYJ18</strain>
    </source>
</reference>
<keyword evidence="2" id="KW-1133">Transmembrane helix</keyword>
<evidence type="ECO:0000256" key="2">
    <source>
        <dbReference type="SAM" id="Phobius"/>
    </source>
</evidence>
<sequence>MVRTSPPVTADRYRLHERLGGTAGRVHRAHDVLLQRDVAVKTFPGPDGRERWERDALLRERLGPGRAMEVLDGAPDGADGPFVVMPLARDGSLDAASTPCDPAWAAVLVARLAAGLGRLHRRGVVHGGVGPDAVLLDPALGPRWTGDGAPARAGASADDDVTALAGVAVLAATGPLPVVPAPSADVVAAVRALVADAADVAARERLRDGLAAHAPRRAPAPGRVRARRVASSRPRRAVLAACVGAVVLGGALGTGVGVTGGDASAAIAGDAVGRPALFHPAPASPAYTLVVPAAPVEAGGDSPAAAAAKSGAGGGGASSPGMRATSSGVGERAEDRSGSRSEQRAEQRSEDRAEDRHDSTEQDDESASGSDDADRDDAGDSGRDRSDADADGDSSGDADSGSGGDSGGDPGSGSEADSGAEGPVGELLDAVL</sequence>
<dbReference type="Proteomes" id="UP001596175">
    <property type="component" value="Unassembled WGS sequence"/>
</dbReference>
<evidence type="ECO:0008006" key="5">
    <source>
        <dbReference type="Google" id="ProtNLM"/>
    </source>
</evidence>
<feature type="compositionally biased region" description="Acidic residues" evidence="1">
    <location>
        <begin position="361"/>
        <end position="375"/>
    </location>
</feature>
<evidence type="ECO:0000256" key="1">
    <source>
        <dbReference type="SAM" id="MobiDB-lite"/>
    </source>
</evidence>
<dbReference type="Gene3D" id="3.30.200.20">
    <property type="entry name" value="Phosphorylase Kinase, domain 1"/>
    <property type="match status" value="1"/>
</dbReference>
<accession>A0ABV9ZAF8</accession>
<keyword evidence="4" id="KW-1185">Reference proteome</keyword>
<feature type="compositionally biased region" description="Basic and acidic residues" evidence="1">
    <location>
        <begin position="376"/>
        <end position="388"/>
    </location>
</feature>
<dbReference type="EMBL" id="JBHSKG010000002">
    <property type="protein sequence ID" value="MFC5137334.1"/>
    <property type="molecule type" value="Genomic_DNA"/>
</dbReference>
<dbReference type="RefSeq" id="WP_378019568.1">
    <property type="nucleotide sequence ID" value="NZ_JBHSKG010000002.1"/>
</dbReference>
<gene>
    <name evidence="3" type="ORF">ACFPK1_03770</name>
</gene>
<feature type="region of interest" description="Disordered" evidence="1">
    <location>
        <begin position="298"/>
        <end position="432"/>
    </location>
</feature>
<dbReference type="SUPFAM" id="SSF56112">
    <property type="entry name" value="Protein kinase-like (PK-like)"/>
    <property type="match status" value="1"/>
</dbReference>
<keyword evidence="2" id="KW-0472">Membrane</keyword>
<proteinExistence type="predicted"/>
<evidence type="ECO:0000313" key="4">
    <source>
        <dbReference type="Proteomes" id="UP001596175"/>
    </source>
</evidence>
<protein>
    <recommendedName>
        <fullName evidence="5">Protein kinase domain-containing protein</fullName>
    </recommendedName>
</protein>
<dbReference type="InterPro" id="IPR011009">
    <property type="entry name" value="Kinase-like_dom_sf"/>
</dbReference>
<evidence type="ECO:0000313" key="3">
    <source>
        <dbReference type="EMBL" id="MFC5137334.1"/>
    </source>
</evidence>